<evidence type="ECO:0000259" key="1">
    <source>
        <dbReference type="Pfam" id="PF00497"/>
    </source>
</evidence>
<dbReference type="Pfam" id="PF00497">
    <property type="entry name" value="SBP_bac_3"/>
    <property type="match status" value="1"/>
</dbReference>
<evidence type="ECO:0000313" key="2">
    <source>
        <dbReference type="EMBL" id="GAA5172016.1"/>
    </source>
</evidence>
<reference evidence="3" key="1">
    <citation type="journal article" date="2019" name="Int. J. Syst. Evol. Microbiol.">
        <title>The Global Catalogue of Microorganisms (GCM) 10K type strain sequencing project: providing services to taxonomists for standard genome sequencing and annotation.</title>
        <authorList>
            <consortium name="The Broad Institute Genomics Platform"/>
            <consortium name="The Broad Institute Genome Sequencing Center for Infectious Disease"/>
            <person name="Wu L."/>
            <person name="Ma J."/>
        </authorList>
    </citation>
    <scope>NUCLEOTIDE SEQUENCE [LARGE SCALE GENOMIC DNA]</scope>
    <source>
        <strain evidence="3">JCM 18715</strain>
    </source>
</reference>
<proteinExistence type="predicted"/>
<protein>
    <recommendedName>
        <fullName evidence="1">Solute-binding protein family 3/N-terminal domain-containing protein</fullName>
    </recommendedName>
</protein>
<dbReference type="Gene3D" id="3.40.190.10">
    <property type="entry name" value="Periplasmic binding protein-like II"/>
    <property type="match status" value="2"/>
</dbReference>
<organism evidence="2 3">
    <name type="scientific">Viridibacterium curvum</name>
    <dbReference type="NCBI Taxonomy" id="1101404"/>
    <lineage>
        <taxon>Bacteria</taxon>
        <taxon>Pseudomonadati</taxon>
        <taxon>Pseudomonadota</taxon>
        <taxon>Betaproteobacteria</taxon>
        <taxon>Rhodocyclales</taxon>
        <taxon>Rhodocyclaceae</taxon>
        <taxon>Viridibacterium</taxon>
    </lineage>
</organism>
<gene>
    <name evidence="2" type="ORF">GCM10025770_37610</name>
</gene>
<feature type="domain" description="Solute-binding protein family 3/N-terminal" evidence="1">
    <location>
        <begin position="25"/>
        <end position="234"/>
    </location>
</feature>
<dbReference type="Proteomes" id="UP001500547">
    <property type="component" value="Unassembled WGS sequence"/>
</dbReference>
<dbReference type="SUPFAM" id="SSF53850">
    <property type="entry name" value="Periplasmic binding protein-like II"/>
    <property type="match status" value="1"/>
</dbReference>
<sequence>MTLATIPESIPAMTTDGTMTNPDRPGFRVEILRSAGNQCGVSVNFVTAPWRRVLEQVKTEAVDGAFSASWSAERAQYGVFPLKGGVPDPARAMKGYSYILYLHPESKLSWNGRTVEGSNRKVIVERGAAGVDIAIKLGLEPLENTGYATMLRMLARRRAEGLIAIESHVNEILAANPELVAEVKAQQPPLESLYGYVMFNKGFYQANTALVECFWKALGDIRSKPAYRELVKSYNDGKFLE</sequence>
<dbReference type="EMBL" id="BAABLD010000017">
    <property type="protein sequence ID" value="GAA5172016.1"/>
    <property type="molecule type" value="Genomic_DNA"/>
</dbReference>
<accession>A0ABP9R5X1</accession>
<keyword evidence="3" id="KW-1185">Reference proteome</keyword>
<dbReference type="InterPro" id="IPR001638">
    <property type="entry name" value="Solute-binding_3/MltF_N"/>
</dbReference>
<evidence type="ECO:0000313" key="3">
    <source>
        <dbReference type="Proteomes" id="UP001500547"/>
    </source>
</evidence>
<name>A0ABP9R5X1_9RHOO</name>
<comment type="caution">
    <text evidence="2">The sequence shown here is derived from an EMBL/GenBank/DDBJ whole genome shotgun (WGS) entry which is preliminary data.</text>
</comment>